<keyword evidence="2" id="KW-1185">Reference proteome</keyword>
<name>A0A9X0AT90_9HELO</name>
<gene>
    <name evidence="1" type="ORF">OCU04_004045</name>
</gene>
<dbReference type="Proteomes" id="UP001152300">
    <property type="component" value="Unassembled WGS sequence"/>
</dbReference>
<protein>
    <submittedName>
        <fullName evidence="1">Uncharacterized protein</fullName>
    </submittedName>
</protein>
<dbReference type="AlphaFoldDB" id="A0A9X0AT90"/>
<dbReference type="EMBL" id="JAPEIS010000003">
    <property type="protein sequence ID" value="KAJ8068495.1"/>
    <property type="molecule type" value="Genomic_DNA"/>
</dbReference>
<proteinExistence type="predicted"/>
<comment type="caution">
    <text evidence="1">The sequence shown here is derived from an EMBL/GenBank/DDBJ whole genome shotgun (WGS) entry which is preliminary data.</text>
</comment>
<reference evidence="1" key="1">
    <citation type="submission" date="2022-11" db="EMBL/GenBank/DDBJ databases">
        <title>Genome Resource of Sclerotinia nivalis Strain SnTB1, a Plant Pathogen Isolated from American Ginseng.</title>
        <authorList>
            <person name="Fan S."/>
        </authorList>
    </citation>
    <scope>NUCLEOTIDE SEQUENCE</scope>
    <source>
        <strain evidence="1">SnTB1</strain>
    </source>
</reference>
<evidence type="ECO:0000313" key="2">
    <source>
        <dbReference type="Proteomes" id="UP001152300"/>
    </source>
</evidence>
<accession>A0A9X0AT90</accession>
<sequence length="99" mass="11210">MFSNNRLKGNIIRMMSLWDVAQDVQQLAVVVVVALCEVCGRGGAVRGAVGIRDYLSRGNGFSRYWVRLDFWEACGIRNTSTYEHLRLDIMGDNPDTPWT</sequence>
<evidence type="ECO:0000313" key="1">
    <source>
        <dbReference type="EMBL" id="KAJ8068495.1"/>
    </source>
</evidence>
<organism evidence="1 2">
    <name type="scientific">Sclerotinia nivalis</name>
    <dbReference type="NCBI Taxonomy" id="352851"/>
    <lineage>
        <taxon>Eukaryota</taxon>
        <taxon>Fungi</taxon>
        <taxon>Dikarya</taxon>
        <taxon>Ascomycota</taxon>
        <taxon>Pezizomycotina</taxon>
        <taxon>Leotiomycetes</taxon>
        <taxon>Helotiales</taxon>
        <taxon>Sclerotiniaceae</taxon>
        <taxon>Sclerotinia</taxon>
    </lineage>
</organism>